<protein>
    <recommendedName>
        <fullName evidence="2">J domain-containing protein</fullName>
    </recommendedName>
</protein>
<dbReference type="SMART" id="SM00271">
    <property type="entry name" value="DnaJ"/>
    <property type="match status" value="1"/>
</dbReference>
<dbReference type="InterPro" id="IPR036869">
    <property type="entry name" value="J_dom_sf"/>
</dbReference>
<dbReference type="CDD" id="cd06257">
    <property type="entry name" value="DnaJ"/>
    <property type="match status" value="1"/>
</dbReference>
<feature type="compositionally biased region" description="Basic and acidic residues" evidence="1">
    <location>
        <begin position="130"/>
        <end position="145"/>
    </location>
</feature>
<keyword evidence="4" id="KW-1185">Reference proteome</keyword>
<proteinExistence type="predicted"/>
<dbReference type="Proteomes" id="UP000279236">
    <property type="component" value="Unassembled WGS sequence"/>
</dbReference>
<evidence type="ECO:0000313" key="3">
    <source>
        <dbReference type="EMBL" id="RSH87959.1"/>
    </source>
</evidence>
<dbReference type="Gene3D" id="1.10.287.110">
    <property type="entry name" value="DnaJ domain"/>
    <property type="match status" value="1"/>
</dbReference>
<accession>A0A427Y9X4</accession>
<dbReference type="AlphaFoldDB" id="A0A427Y9X4"/>
<dbReference type="PRINTS" id="PR00625">
    <property type="entry name" value="JDOMAIN"/>
</dbReference>
<dbReference type="GO" id="GO:0051082">
    <property type="term" value="F:unfolded protein binding"/>
    <property type="evidence" value="ECO:0007669"/>
    <property type="project" value="TreeGrafter"/>
</dbReference>
<dbReference type="GeneID" id="39585025"/>
<feature type="compositionally biased region" description="Low complexity" evidence="1">
    <location>
        <begin position="112"/>
        <end position="125"/>
    </location>
</feature>
<dbReference type="PROSITE" id="PS50076">
    <property type="entry name" value="DNAJ_2"/>
    <property type="match status" value="1"/>
</dbReference>
<dbReference type="PANTHER" id="PTHR43948:SF21">
    <property type="entry name" value="DNAJ DOMAIN-CONTAINING PROTEIN"/>
    <property type="match status" value="1"/>
</dbReference>
<dbReference type="EMBL" id="RSCE01000001">
    <property type="protein sequence ID" value="RSH87959.1"/>
    <property type="molecule type" value="Genomic_DNA"/>
</dbReference>
<dbReference type="GO" id="GO:0051087">
    <property type="term" value="F:protein-folding chaperone binding"/>
    <property type="evidence" value="ECO:0007669"/>
    <property type="project" value="TreeGrafter"/>
</dbReference>
<dbReference type="GO" id="GO:0044183">
    <property type="term" value="F:protein folding chaperone"/>
    <property type="evidence" value="ECO:0007669"/>
    <property type="project" value="TreeGrafter"/>
</dbReference>
<evidence type="ECO:0000313" key="4">
    <source>
        <dbReference type="Proteomes" id="UP000279236"/>
    </source>
</evidence>
<dbReference type="InterPro" id="IPR001623">
    <property type="entry name" value="DnaJ_domain"/>
</dbReference>
<dbReference type="Pfam" id="PF00226">
    <property type="entry name" value="DnaJ"/>
    <property type="match status" value="1"/>
</dbReference>
<reference evidence="3 4" key="1">
    <citation type="submission" date="2018-11" db="EMBL/GenBank/DDBJ databases">
        <title>Genome sequence of Apiotrichum porosum DSM 27194.</title>
        <authorList>
            <person name="Aliyu H."/>
            <person name="Gorte O."/>
            <person name="Ochsenreither K."/>
        </authorList>
    </citation>
    <scope>NUCLEOTIDE SEQUENCE [LARGE SCALE GENOMIC DNA]</scope>
    <source>
        <strain evidence="3 4">DSM 27194</strain>
    </source>
</reference>
<evidence type="ECO:0000259" key="2">
    <source>
        <dbReference type="PROSITE" id="PS50076"/>
    </source>
</evidence>
<feature type="region of interest" description="Disordered" evidence="1">
    <location>
        <begin position="112"/>
        <end position="145"/>
    </location>
</feature>
<feature type="domain" description="J" evidence="2">
    <location>
        <begin position="5"/>
        <end position="76"/>
    </location>
</feature>
<dbReference type="STRING" id="105984.A0A427Y9X4"/>
<dbReference type="OrthoDB" id="442087at2759"/>
<gene>
    <name evidence="3" type="ORF">EHS24_000482</name>
</gene>
<dbReference type="SUPFAM" id="SSF46565">
    <property type="entry name" value="Chaperone J-domain"/>
    <property type="match status" value="1"/>
</dbReference>
<name>A0A427Y9X4_9TREE</name>
<dbReference type="GO" id="GO:0005737">
    <property type="term" value="C:cytoplasm"/>
    <property type="evidence" value="ECO:0007669"/>
    <property type="project" value="TreeGrafter"/>
</dbReference>
<dbReference type="GO" id="GO:0005634">
    <property type="term" value="C:nucleus"/>
    <property type="evidence" value="ECO:0007669"/>
    <property type="project" value="TreeGrafter"/>
</dbReference>
<dbReference type="RefSeq" id="XP_028480167.1">
    <property type="nucleotide sequence ID" value="XM_028616310.1"/>
</dbReference>
<sequence length="238" mass="25577">MSLPQYYSILGIQSTATSEDIRQAYRKESLRTHPDRLPGTATAEERRRATERFQAVADAYYVLSDPGRRAEYDRIFRSRPASAFETSTDPDAQERASSNFFEEFARFFTAGTGTASAEPGSASAGPSGGRTDEKDDEGAPHRPNAEHVFGDVFEDLLEPEVAHVHKTWTYVGGAAGAALGFIVANAAGAVAGAFAGSQLGRVRDAKGKPVAQVFAGLPMSQKTQILRALAFKVLGTMQ</sequence>
<comment type="caution">
    <text evidence="3">The sequence shown here is derived from an EMBL/GenBank/DDBJ whole genome shotgun (WGS) entry which is preliminary data.</text>
</comment>
<organism evidence="3 4">
    <name type="scientific">Apiotrichum porosum</name>
    <dbReference type="NCBI Taxonomy" id="105984"/>
    <lineage>
        <taxon>Eukaryota</taxon>
        <taxon>Fungi</taxon>
        <taxon>Dikarya</taxon>
        <taxon>Basidiomycota</taxon>
        <taxon>Agaricomycotina</taxon>
        <taxon>Tremellomycetes</taxon>
        <taxon>Trichosporonales</taxon>
        <taxon>Trichosporonaceae</taxon>
        <taxon>Apiotrichum</taxon>
    </lineage>
</organism>
<dbReference type="PANTHER" id="PTHR43948">
    <property type="entry name" value="DNAJ HOMOLOG SUBFAMILY B"/>
    <property type="match status" value="1"/>
</dbReference>
<evidence type="ECO:0000256" key="1">
    <source>
        <dbReference type="SAM" id="MobiDB-lite"/>
    </source>
</evidence>